<evidence type="ECO:0000313" key="3">
    <source>
        <dbReference type="EMBL" id="SQC01679.1"/>
    </source>
</evidence>
<dbReference type="EMBL" id="UASJ01000010">
    <property type="protein sequence ID" value="SQC01679.1"/>
    <property type="molecule type" value="Genomic_DNA"/>
</dbReference>
<evidence type="ECO:0000313" key="5">
    <source>
        <dbReference type="Proteomes" id="UP000553981"/>
    </source>
</evidence>
<reference evidence="1 5" key="2">
    <citation type="submission" date="2020-04" db="EMBL/GenBank/DDBJ databases">
        <title>Antimicrobial susceptibility and clonality of vaginal-derived multi-drug resistant Mobiluncus isolates in China.</title>
        <authorList>
            <person name="Zhang X."/>
        </authorList>
    </citation>
    <scope>NUCLEOTIDE SEQUENCE [LARGE SCALE GENOMIC DNA]</scope>
    <source>
        <strain evidence="1 5">19</strain>
    </source>
</reference>
<sequence>MSDIQVRKFDELSPEEAEMLVRDVAEAERGYSMAQLEAGEKRMRGRPLSVGDSPAVKVLRVRIDQERDVKLSKYMNEHHLTQSAAVRDLLDKALAEV</sequence>
<dbReference type="RefSeq" id="WP_004007492.1">
    <property type="nucleotide sequence ID" value="NZ_CAMUDJ010000001.1"/>
</dbReference>
<proteinExistence type="predicted"/>
<dbReference type="Proteomes" id="UP000553981">
    <property type="component" value="Unassembled WGS sequence"/>
</dbReference>
<evidence type="ECO:0000313" key="4">
    <source>
        <dbReference type="Proteomes" id="UP000250245"/>
    </source>
</evidence>
<dbReference type="GeneID" id="55565085"/>
<evidence type="ECO:0000313" key="1">
    <source>
        <dbReference type="EMBL" id="NMW87174.1"/>
    </source>
</evidence>
<organism evidence="2 4">
    <name type="scientific">Mobiluncus curtisii</name>
    <dbReference type="NCBI Taxonomy" id="2051"/>
    <lineage>
        <taxon>Bacteria</taxon>
        <taxon>Bacillati</taxon>
        <taxon>Actinomycetota</taxon>
        <taxon>Actinomycetes</taxon>
        <taxon>Actinomycetales</taxon>
        <taxon>Actinomycetaceae</taxon>
        <taxon>Mobiluncus</taxon>
    </lineage>
</organism>
<protein>
    <submittedName>
        <fullName evidence="2">Uncharacterized protein</fullName>
    </submittedName>
</protein>
<dbReference type="Proteomes" id="UP000250245">
    <property type="component" value="Unassembled WGS sequence"/>
</dbReference>
<name>A0A2X2YYP7_9ACTO</name>
<accession>A0A2X2YYP7</accession>
<reference evidence="2 4" key="1">
    <citation type="submission" date="2018-06" db="EMBL/GenBank/DDBJ databases">
        <authorList>
            <consortium name="Pathogen Informatics"/>
            <person name="Doyle S."/>
        </authorList>
    </citation>
    <scope>NUCLEOTIDE SEQUENCE [LARGE SCALE GENOMIC DNA]</scope>
    <source>
        <strain evidence="2 4">NCTC11820</strain>
    </source>
</reference>
<gene>
    <name evidence="1" type="ORF">HHJ67_05330</name>
    <name evidence="2" type="ORF">NCTC11820_01643</name>
    <name evidence="3" type="ORF">NCTC11820_02070</name>
</gene>
<dbReference type="EMBL" id="UASJ01000001">
    <property type="protein sequence ID" value="SQB65575.1"/>
    <property type="molecule type" value="Genomic_DNA"/>
</dbReference>
<dbReference type="EMBL" id="JABCUI010000002">
    <property type="protein sequence ID" value="NMW87174.1"/>
    <property type="molecule type" value="Genomic_DNA"/>
</dbReference>
<evidence type="ECO:0000313" key="2">
    <source>
        <dbReference type="EMBL" id="SQB65575.1"/>
    </source>
</evidence>
<dbReference type="AlphaFoldDB" id="A0A2X2YYP7"/>